<dbReference type="RefSeq" id="WP_103128520.1">
    <property type="nucleotide sequence ID" value="NZ_BFAG01000003.1"/>
</dbReference>
<evidence type="ECO:0000313" key="1">
    <source>
        <dbReference type="EMBL" id="GBF05077.1"/>
    </source>
</evidence>
<sequence>MTGNQAVTVYNLVKAVQEAVAYTFRSGTFQIRVEQVDIQIQLVLDQGAGVDDLQWRVLTLGASHADQKTQLLHLCWETTEQHQVTERLDDVREQIILGLSAADIGMGAWSDPSLPLAFREGQFSFELAVDEQGKLSVSALRLNAGRKETHTVTLKFRGPEQG</sequence>
<keyword evidence="2" id="KW-1185">Reference proteome</keyword>
<evidence type="ECO:0000313" key="2">
    <source>
        <dbReference type="Proteomes" id="UP000236569"/>
    </source>
</evidence>
<protein>
    <submittedName>
        <fullName evidence="1">Uncharacterized protein</fullName>
    </submittedName>
</protein>
<comment type="caution">
    <text evidence="1">The sequence shown here is derived from an EMBL/GenBank/DDBJ whole genome shotgun (WGS) entry which is preliminary data.</text>
</comment>
<gene>
    <name evidence="1" type="ORF">DAERI_030243</name>
</gene>
<name>A0A2I9DRS0_9DEIO</name>
<organism evidence="1 2">
    <name type="scientific">Deinococcus aerius</name>
    <dbReference type="NCBI Taxonomy" id="200253"/>
    <lineage>
        <taxon>Bacteria</taxon>
        <taxon>Thermotogati</taxon>
        <taxon>Deinococcota</taxon>
        <taxon>Deinococci</taxon>
        <taxon>Deinococcales</taxon>
        <taxon>Deinococcaceae</taxon>
        <taxon>Deinococcus</taxon>
    </lineage>
</organism>
<proteinExistence type="predicted"/>
<dbReference type="AlphaFoldDB" id="A0A2I9DRS0"/>
<accession>A0A2I9DRS0</accession>
<reference evidence="2" key="1">
    <citation type="submission" date="2018-01" db="EMBL/GenBank/DDBJ databases">
        <title>Draft Genome Sequence of the Radioresistant Bacterium Deinococcus aerius TR0125, Isolated from the Higher Atmosphere above Japan.</title>
        <authorList>
            <person name="Satoh K."/>
            <person name="Arai H."/>
            <person name="Sanzen T."/>
            <person name="Kawaguchi Y."/>
            <person name="Hayashi H."/>
            <person name="Yokobori S."/>
            <person name="Yamagishi A."/>
            <person name="Oono Y."/>
            <person name="Narumi I."/>
        </authorList>
    </citation>
    <scope>NUCLEOTIDE SEQUENCE [LARGE SCALE GENOMIC DNA]</scope>
    <source>
        <strain evidence="2">TR0125</strain>
    </source>
</reference>
<dbReference type="EMBL" id="BFAG01000003">
    <property type="protein sequence ID" value="GBF05077.1"/>
    <property type="molecule type" value="Genomic_DNA"/>
</dbReference>
<dbReference type="Proteomes" id="UP000236569">
    <property type="component" value="Unassembled WGS sequence"/>
</dbReference>